<sequence>MIKVSGLEKEFKIMTHKSGMVGATKNLFSRKHTTVKAVADVNFEIQRGECVGYLGPNGAGKSTTIKMLTGILVPTRGSISVNGITPFENRKENAKQIGVVFGQRTQLWWDLPPIESFDLLGKIYKVPSSKLKKNIDNFIDILDLEKFLHTPVRKLSLGQKMRCELAAALLHDPEILYLDEPTIGLDVMAKDSIRQFLKKINEEDKVTILLTTHDLDDVESLCKRVMVIDNGKLIHDDSIASLKGRFGNYKNLELDLENDEEVHLPVGCELVRRDGKKIMVEFNTDIIKAPELITNLAGKHSLIDLSVHERPIEEVIKRIYQTEV</sequence>
<dbReference type="InterPro" id="IPR003439">
    <property type="entry name" value="ABC_transporter-like_ATP-bd"/>
</dbReference>
<evidence type="ECO:0000256" key="1">
    <source>
        <dbReference type="ARBA" id="ARBA00022448"/>
    </source>
</evidence>
<dbReference type="Gene3D" id="3.40.50.300">
    <property type="entry name" value="P-loop containing nucleotide triphosphate hydrolases"/>
    <property type="match status" value="1"/>
</dbReference>
<dbReference type="SMART" id="SM00382">
    <property type="entry name" value="AAA"/>
    <property type="match status" value="1"/>
</dbReference>
<dbReference type="Pfam" id="PF00005">
    <property type="entry name" value="ABC_tran"/>
    <property type="match status" value="1"/>
</dbReference>
<evidence type="ECO:0000259" key="4">
    <source>
        <dbReference type="PROSITE" id="PS50893"/>
    </source>
</evidence>
<dbReference type="GO" id="GO:0005524">
    <property type="term" value="F:ATP binding"/>
    <property type="evidence" value="ECO:0007669"/>
    <property type="project" value="UniProtKB-KW"/>
</dbReference>
<comment type="caution">
    <text evidence="5">The sequence shown here is derived from an EMBL/GenBank/DDBJ whole genome shotgun (WGS) entry which is preliminary data.</text>
</comment>
<keyword evidence="3 5" id="KW-0067">ATP-binding</keyword>
<dbReference type="PANTHER" id="PTHR42711">
    <property type="entry name" value="ABC TRANSPORTER ATP-BINDING PROTEIN"/>
    <property type="match status" value="1"/>
</dbReference>
<dbReference type="PANTHER" id="PTHR42711:SF1">
    <property type="entry name" value="ABC-TRANSPORT PROTEIN, ATP-BINDING COMPONENT"/>
    <property type="match status" value="1"/>
</dbReference>
<accession>A0A1Y5F7Y5</accession>
<dbReference type="EMBL" id="MAAO01000015">
    <property type="protein sequence ID" value="OUR93508.1"/>
    <property type="molecule type" value="Genomic_DNA"/>
</dbReference>
<dbReference type="SUPFAM" id="SSF52540">
    <property type="entry name" value="P-loop containing nucleoside triphosphate hydrolases"/>
    <property type="match status" value="1"/>
</dbReference>
<feature type="domain" description="ABC transporter" evidence="4">
    <location>
        <begin position="22"/>
        <end position="255"/>
    </location>
</feature>
<dbReference type="InterPro" id="IPR003593">
    <property type="entry name" value="AAA+_ATPase"/>
</dbReference>
<dbReference type="AlphaFoldDB" id="A0A1Y5F7Y5"/>
<dbReference type="InterPro" id="IPR027417">
    <property type="entry name" value="P-loop_NTPase"/>
</dbReference>
<evidence type="ECO:0000313" key="6">
    <source>
        <dbReference type="Proteomes" id="UP000196531"/>
    </source>
</evidence>
<dbReference type="PROSITE" id="PS50893">
    <property type="entry name" value="ABC_TRANSPORTER_2"/>
    <property type="match status" value="1"/>
</dbReference>
<dbReference type="Proteomes" id="UP000196531">
    <property type="component" value="Unassembled WGS sequence"/>
</dbReference>
<evidence type="ECO:0000313" key="5">
    <source>
        <dbReference type="EMBL" id="OUR93508.1"/>
    </source>
</evidence>
<protein>
    <submittedName>
        <fullName evidence="5">Sugar ABC transporter ATP-binding protein</fullName>
    </submittedName>
</protein>
<keyword evidence="1" id="KW-0813">Transport</keyword>
<gene>
    <name evidence="5" type="ORF">A9Q84_18725</name>
</gene>
<name>A0A1Y5F7Y5_9BACT</name>
<dbReference type="InterPro" id="IPR050763">
    <property type="entry name" value="ABC_transporter_ATP-binding"/>
</dbReference>
<evidence type="ECO:0000256" key="3">
    <source>
        <dbReference type="ARBA" id="ARBA00022840"/>
    </source>
</evidence>
<reference evidence="6" key="1">
    <citation type="journal article" date="2017" name="Proc. Natl. Acad. Sci. U.S.A.">
        <title>Simulation of Deepwater Horizon oil plume reveals substrate specialization within a complex community of hydrocarbon-degraders.</title>
        <authorList>
            <person name="Hu P."/>
            <person name="Dubinsky E.A."/>
            <person name="Probst A.J."/>
            <person name="Wang J."/>
            <person name="Sieber C.M.K."/>
            <person name="Tom L.M."/>
            <person name="Gardinali P."/>
            <person name="Banfield J.F."/>
            <person name="Atlas R.M."/>
            <person name="Andersen G.L."/>
        </authorList>
    </citation>
    <scope>NUCLEOTIDE SEQUENCE [LARGE SCALE GENOMIC DNA]</scope>
</reference>
<proteinExistence type="predicted"/>
<organism evidence="5 6">
    <name type="scientific">Halobacteriovorax marinus</name>
    <dbReference type="NCBI Taxonomy" id="97084"/>
    <lineage>
        <taxon>Bacteria</taxon>
        <taxon>Pseudomonadati</taxon>
        <taxon>Bdellovibrionota</taxon>
        <taxon>Bacteriovoracia</taxon>
        <taxon>Bacteriovoracales</taxon>
        <taxon>Halobacteriovoraceae</taxon>
        <taxon>Halobacteriovorax</taxon>
    </lineage>
</organism>
<dbReference type="GO" id="GO:0016887">
    <property type="term" value="F:ATP hydrolysis activity"/>
    <property type="evidence" value="ECO:0007669"/>
    <property type="project" value="InterPro"/>
</dbReference>
<evidence type="ECO:0000256" key="2">
    <source>
        <dbReference type="ARBA" id="ARBA00022741"/>
    </source>
</evidence>
<keyword evidence="2" id="KW-0547">Nucleotide-binding</keyword>